<feature type="signal peptide" evidence="2">
    <location>
        <begin position="1"/>
        <end position="20"/>
    </location>
</feature>
<keyword evidence="1" id="KW-0472">Membrane</keyword>
<dbReference type="OrthoDB" id="2953532at2759"/>
<keyword evidence="1" id="KW-0812">Transmembrane</keyword>
<keyword evidence="1" id="KW-1133">Transmembrane helix</keyword>
<reference evidence="3 4" key="1">
    <citation type="submission" date="2021-08" db="EMBL/GenBank/DDBJ databases">
        <title>Draft Genome Sequence of Phanerochaete sordida strain YK-624.</title>
        <authorList>
            <person name="Mori T."/>
            <person name="Dohra H."/>
            <person name="Suzuki T."/>
            <person name="Kawagishi H."/>
            <person name="Hirai H."/>
        </authorList>
    </citation>
    <scope>NUCLEOTIDE SEQUENCE [LARGE SCALE GENOMIC DNA]</scope>
    <source>
        <strain evidence="3 4">YK-624</strain>
    </source>
</reference>
<evidence type="ECO:0000256" key="2">
    <source>
        <dbReference type="SAM" id="SignalP"/>
    </source>
</evidence>
<keyword evidence="4" id="KW-1185">Reference proteome</keyword>
<comment type="caution">
    <text evidence="3">The sequence shown here is derived from an EMBL/GenBank/DDBJ whole genome shotgun (WGS) entry which is preliminary data.</text>
</comment>
<feature type="chain" id="PRO_5040108933" description="Extracellular membrane protein CFEM domain-containing protein" evidence="2">
    <location>
        <begin position="21"/>
        <end position="189"/>
    </location>
</feature>
<feature type="transmembrane region" description="Helical" evidence="1">
    <location>
        <begin position="163"/>
        <end position="186"/>
    </location>
</feature>
<accession>A0A9P3LB82</accession>
<dbReference type="AlphaFoldDB" id="A0A9P3LB82"/>
<evidence type="ECO:0000313" key="4">
    <source>
        <dbReference type="Proteomes" id="UP000703269"/>
    </source>
</evidence>
<evidence type="ECO:0000313" key="3">
    <source>
        <dbReference type="EMBL" id="GJE88960.1"/>
    </source>
</evidence>
<dbReference type="EMBL" id="BPQB01000011">
    <property type="protein sequence ID" value="GJE88960.1"/>
    <property type="molecule type" value="Genomic_DNA"/>
</dbReference>
<organism evidence="3 4">
    <name type="scientific">Phanerochaete sordida</name>
    <dbReference type="NCBI Taxonomy" id="48140"/>
    <lineage>
        <taxon>Eukaryota</taxon>
        <taxon>Fungi</taxon>
        <taxon>Dikarya</taxon>
        <taxon>Basidiomycota</taxon>
        <taxon>Agaricomycotina</taxon>
        <taxon>Agaricomycetes</taxon>
        <taxon>Polyporales</taxon>
        <taxon>Phanerochaetaceae</taxon>
        <taxon>Phanerochaete</taxon>
    </lineage>
</organism>
<evidence type="ECO:0000256" key="1">
    <source>
        <dbReference type="SAM" id="Phobius"/>
    </source>
</evidence>
<protein>
    <recommendedName>
        <fullName evidence="5">Extracellular membrane protein CFEM domain-containing protein</fullName>
    </recommendedName>
</protein>
<keyword evidence="2" id="KW-0732">Signal</keyword>
<sequence>MQLFAIYTALFALLAGRVLALDALSLNISIMAGGLTVIPASQFLNTKDATLLSDCNSSCGPAQTTITACTDEDTACLCSNTTVAAVYSCEECMFTQLIKDNRAMPDVLAGNQVALTAYLTACQSVNTTVNGQMTMIPANFTYPKNLTALTLPTDWNGPAGSDLSVAATAITLIAALIVAGGAFSVVNTM</sequence>
<dbReference type="Proteomes" id="UP000703269">
    <property type="component" value="Unassembled WGS sequence"/>
</dbReference>
<proteinExistence type="predicted"/>
<gene>
    <name evidence="3" type="ORF">PsYK624_050480</name>
</gene>
<name>A0A9P3LB82_9APHY</name>
<evidence type="ECO:0008006" key="5">
    <source>
        <dbReference type="Google" id="ProtNLM"/>
    </source>
</evidence>